<comment type="caution">
    <text evidence="3">The sequence shown here is derived from an EMBL/GenBank/DDBJ whole genome shotgun (WGS) entry which is preliminary data.</text>
</comment>
<dbReference type="GO" id="GO:0016020">
    <property type="term" value="C:membrane"/>
    <property type="evidence" value="ECO:0007669"/>
    <property type="project" value="InterPro"/>
</dbReference>
<feature type="domain" description="Prepilin type IV endopeptidase peptidase" evidence="2">
    <location>
        <begin position="16"/>
        <end position="115"/>
    </location>
</feature>
<feature type="transmembrane region" description="Helical" evidence="1">
    <location>
        <begin position="6"/>
        <end position="24"/>
    </location>
</feature>
<accession>A0A3D9C020</accession>
<evidence type="ECO:0000256" key="1">
    <source>
        <dbReference type="SAM" id="Phobius"/>
    </source>
</evidence>
<feature type="transmembrane region" description="Helical" evidence="1">
    <location>
        <begin position="61"/>
        <end position="82"/>
    </location>
</feature>
<name>A0A3D9C020_9RHOB</name>
<gene>
    <name evidence="3" type="ORF">DRV84_01615</name>
</gene>
<dbReference type="AlphaFoldDB" id="A0A3D9C020"/>
<feature type="transmembrane region" description="Helical" evidence="1">
    <location>
        <begin position="36"/>
        <end position="55"/>
    </location>
</feature>
<dbReference type="OrthoDB" id="7709484at2"/>
<dbReference type="InterPro" id="IPR000045">
    <property type="entry name" value="Prepilin_IV_endopep_pep"/>
</dbReference>
<organism evidence="3 4">
    <name type="scientific">Rhodosalinus sediminis</name>
    <dbReference type="NCBI Taxonomy" id="1940533"/>
    <lineage>
        <taxon>Bacteria</taxon>
        <taxon>Pseudomonadati</taxon>
        <taxon>Pseudomonadota</taxon>
        <taxon>Alphaproteobacteria</taxon>
        <taxon>Rhodobacterales</taxon>
        <taxon>Paracoccaceae</taxon>
        <taxon>Rhodosalinus</taxon>
    </lineage>
</organism>
<keyword evidence="1" id="KW-1133">Transmembrane helix</keyword>
<sequence>MEIAASAALWFLPFAAPICLYVAWSDLATMKIPNKANLALAGVFLVVGLWALPLAEYPWRLAQLAGVLVVGILLNAGGLLGAGDAKFLAAAAPFVAPGDALAVTVLFAGVLLAAYVSHRLARATPLGALAPDWESWQRTKDFPMGFALGPTLLAYLALGAVHGA</sequence>
<protein>
    <recommendedName>
        <fullName evidence="2">Prepilin type IV endopeptidase peptidase domain-containing protein</fullName>
    </recommendedName>
</protein>
<dbReference type="GO" id="GO:0004190">
    <property type="term" value="F:aspartic-type endopeptidase activity"/>
    <property type="evidence" value="ECO:0007669"/>
    <property type="project" value="InterPro"/>
</dbReference>
<keyword evidence="4" id="KW-1185">Reference proteome</keyword>
<dbReference type="Gene3D" id="1.20.120.1220">
    <property type="match status" value="1"/>
</dbReference>
<proteinExistence type="predicted"/>
<feature type="transmembrane region" description="Helical" evidence="1">
    <location>
        <begin position="94"/>
        <end position="116"/>
    </location>
</feature>
<evidence type="ECO:0000259" key="2">
    <source>
        <dbReference type="Pfam" id="PF01478"/>
    </source>
</evidence>
<dbReference type="Pfam" id="PF01478">
    <property type="entry name" value="Peptidase_A24"/>
    <property type="match status" value="1"/>
</dbReference>
<dbReference type="EMBL" id="QOHR01000001">
    <property type="protein sequence ID" value="REC58946.1"/>
    <property type="molecule type" value="Genomic_DNA"/>
</dbReference>
<feature type="transmembrane region" description="Helical" evidence="1">
    <location>
        <begin position="142"/>
        <end position="161"/>
    </location>
</feature>
<dbReference type="Proteomes" id="UP000257131">
    <property type="component" value="Unassembled WGS sequence"/>
</dbReference>
<evidence type="ECO:0000313" key="4">
    <source>
        <dbReference type="Proteomes" id="UP000257131"/>
    </source>
</evidence>
<keyword evidence="1" id="KW-0812">Transmembrane</keyword>
<evidence type="ECO:0000313" key="3">
    <source>
        <dbReference type="EMBL" id="REC58946.1"/>
    </source>
</evidence>
<keyword evidence="1" id="KW-0472">Membrane</keyword>
<dbReference type="RefSeq" id="WP_115977989.1">
    <property type="nucleotide sequence ID" value="NZ_QOHR01000001.1"/>
</dbReference>
<reference evidence="3 4" key="1">
    <citation type="journal article" date="2017" name="Int. J. Syst. Evol. Microbiol.">
        <title>Rhodosalinus sediminis gen. nov., sp. nov., isolated from marine saltern.</title>
        <authorList>
            <person name="Guo L.Y."/>
            <person name="Ling S.K."/>
            <person name="Li C.M."/>
            <person name="Chen G.J."/>
            <person name="Du Z.J."/>
        </authorList>
    </citation>
    <scope>NUCLEOTIDE SEQUENCE [LARGE SCALE GENOMIC DNA]</scope>
    <source>
        <strain evidence="3 4">WDN1C137</strain>
    </source>
</reference>